<dbReference type="AlphaFoldDB" id="X1LLI5"/>
<evidence type="ECO:0008006" key="2">
    <source>
        <dbReference type="Google" id="ProtNLM"/>
    </source>
</evidence>
<dbReference type="PANTHER" id="PTHR38471:SF2">
    <property type="entry name" value="FOUR HELIX BUNDLE PROTEIN"/>
    <property type="match status" value="1"/>
</dbReference>
<dbReference type="EMBL" id="BARV01017125">
    <property type="protein sequence ID" value="GAI19943.1"/>
    <property type="molecule type" value="Genomic_DNA"/>
</dbReference>
<dbReference type="InterPro" id="IPR036583">
    <property type="entry name" value="23S_rRNA_IVS_sf"/>
</dbReference>
<name>X1LLI5_9ZZZZ</name>
<dbReference type="PANTHER" id="PTHR38471">
    <property type="entry name" value="FOUR HELIX BUNDLE PROTEIN"/>
    <property type="match status" value="1"/>
</dbReference>
<gene>
    <name evidence="1" type="ORF">S06H3_29251</name>
</gene>
<dbReference type="Pfam" id="PF05635">
    <property type="entry name" value="23S_rRNA_IVP"/>
    <property type="match status" value="1"/>
</dbReference>
<organism evidence="1">
    <name type="scientific">marine sediment metagenome</name>
    <dbReference type="NCBI Taxonomy" id="412755"/>
    <lineage>
        <taxon>unclassified sequences</taxon>
        <taxon>metagenomes</taxon>
        <taxon>ecological metagenomes</taxon>
    </lineage>
</organism>
<protein>
    <recommendedName>
        <fullName evidence="2">Four helix bundle protein</fullName>
    </recommendedName>
</protein>
<dbReference type="Gene3D" id="1.20.1440.60">
    <property type="entry name" value="23S rRNA-intervening sequence"/>
    <property type="match status" value="1"/>
</dbReference>
<comment type="caution">
    <text evidence="1">The sequence shown here is derived from an EMBL/GenBank/DDBJ whole genome shotgun (WGS) entry which is preliminary data.</text>
</comment>
<dbReference type="CDD" id="cd16377">
    <property type="entry name" value="23S_rRNA_IVP_like"/>
    <property type="match status" value="1"/>
</dbReference>
<feature type="non-terminal residue" evidence="1">
    <location>
        <position position="57"/>
    </location>
</feature>
<sequence>MKTQSFKDLIVWQKSYKLVLEIYTITKDFPKPETYGLPQQMRKAAVSIPSNIAEGYG</sequence>
<evidence type="ECO:0000313" key="1">
    <source>
        <dbReference type="EMBL" id="GAI19943.1"/>
    </source>
</evidence>
<proteinExistence type="predicted"/>
<reference evidence="1" key="1">
    <citation type="journal article" date="2014" name="Front. Microbiol.">
        <title>High frequency of phylogenetically diverse reductive dehalogenase-homologous genes in deep subseafloor sedimentary metagenomes.</title>
        <authorList>
            <person name="Kawai M."/>
            <person name="Futagami T."/>
            <person name="Toyoda A."/>
            <person name="Takaki Y."/>
            <person name="Nishi S."/>
            <person name="Hori S."/>
            <person name="Arai W."/>
            <person name="Tsubouchi T."/>
            <person name="Morono Y."/>
            <person name="Uchiyama I."/>
            <person name="Ito T."/>
            <person name="Fujiyama A."/>
            <person name="Inagaki F."/>
            <person name="Takami H."/>
        </authorList>
    </citation>
    <scope>NUCLEOTIDE SEQUENCE</scope>
    <source>
        <strain evidence="1">Expedition CK06-06</strain>
    </source>
</reference>
<dbReference type="SUPFAM" id="SSF158446">
    <property type="entry name" value="IVS-encoded protein-like"/>
    <property type="match status" value="1"/>
</dbReference>
<accession>X1LLI5</accession>
<dbReference type="NCBIfam" id="TIGR02436">
    <property type="entry name" value="four helix bundle protein"/>
    <property type="match status" value="1"/>
</dbReference>
<dbReference type="InterPro" id="IPR012657">
    <property type="entry name" value="23S_rRNA-intervening_sequence"/>
</dbReference>